<dbReference type="AlphaFoldDB" id="A0AAN4Z4E3"/>
<evidence type="ECO:0000313" key="1">
    <source>
        <dbReference type="EMBL" id="GMR34327.1"/>
    </source>
</evidence>
<feature type="non-terminal residue" evidence="1">
    <location>
        <position position="1"/>
    </location>
</feature>
<evidence type="ECO:0000313" key="2">
    <source>
        <dbReference type="Proteomes" id="UP001328107"/>
    </source>
</evidence>
<dbReference type="EMBL" id="BTRK01000002">
    <property type="protein sequence ID" value="GMR34327.1"/>
    <property type="molecule type" value="Genomic_DNA"/>
</dbReference>
<accession>A0AAN4Z4E3</accession>
<reference evidence="2" key="1">
    <citation type="submission" date="2022-10" db="EMBL/GenBank/DDBJ databases">
        <title>Genome assembly of Pristionchus species.</title>
        <authorList>
            <person name="Yoshida K."/>
            <person name="Sommer R.J."/>
        </authorList>
    </citation>
    <scope>NUCLEOTIDE SEQUENCE [LARGE SCALE GENOMIC DNA]</scope>
    <source>
        <strain evidence="2">RS5460</strain>
    </source>
</reference>
<keyword evidence="2" id="KW-1185">Reference proteome</keyword>
<sequence length="633" mass="69886">PITRSIPFFQCPDVPPPTTGPTVPTVPTDPTAPTTMAPQCTCAYENSAPTLPAPTSQCINGVNQVLKCNGKITVKNSTTAELKEFDSVTCLLGQWYGINCEGTLSTLSTPSAQVQCGVEEEPSFCSQLSSKEGLQDGGIVDGLQRYGCTGEKEVLKLRVQNGRTVHASYFDCNNTYHRASASGALWTTQESISDISCRDYSSLHKLCSIPLTTNAWVDGNVLSCEKGFYVAKITYLTASDARITLEAKDHILRKATCNTNGWKIETVMSGSSSISVADVRLTSFECVDTPPNLIEGTGTYCDPQTMIQRSVEYDIRGWLYYCRDSAVEDMVVVRQTDSLRGIDLKCIASQWQFRKLDGEMVPISGGNSVYCRPKNPTVIPLDSISSGMIYDGDTSDGLRRWTCPDSVLNIKRAFLPEIGGILLQQAPSMECNNTYCRVASDVTQFNTGSMSTNTYEMQSLTCVDPGPKYPACTEPWTTGAERKGNKIECKKGFYFYAFHYVDWEGNAKYLETFAYDTSSIECFEDGWKVMGTAFSGLKMTGFQCNHDNLYTSETGCPSIKYKFFTLKFDRFRQYYTCYDGETLGYEIDGQRTLGAGKKLFCGQNASGAKEWKWSVMDDTDVQVVPITSTVGCF</sequence>
<dbReference type="Proteomes" id="UP001328107">
    <property type="component" value="Unassembled WGS sequence"/>
</dbReference>
<proteinExistence type="predicted"/>
<protein>
    <submittedName>
        <fullName evidence="1">Uncharacterized protein</fullName>
    </submittedName>
</protein>
<comment type="caution">
    <text evidence="1">The sequence shown here is derived from an EMBL/GenBank/DDBJ whole genome shotgun (WGS) entry which is preliminary data.</text>
</comment>
<name>A0AAN4Z4E3_9BILA</name>
<gene>
    <name evidence="1" type="ORF">PMAYCL1PPCAC_04522</name>
</gene>
<organism evidence="1 2">
    <name type="scientific">Pristionchus mayeri</name>
    <dbReference type="NCBI Taxonomy" id="1317129"/>
    <lineage>
        <taxon>Eukaryota</taxon>
        <taxon>Metazoa</taxon>
        <taxon>Ecdysozoa</taxon>
        <taxon>Nematoda</taxon>
        <taxon>Chromadorea</taxon>
        <taxon>Rhabditida</taxon>
        <taxon>Rhabditina</taxon>
        <taxon>Diplogasteromorpha</taxon>
        <taxon>Diplogasteroidea</taxon>
        <taxon>Neodiplogasteridae</taxon>
        <taxon>Pristionchus</taxon>
    </lineage>
</organism>